<dbReference type="GO" id="GO:0005634">
    <property type="term" value="C:nucleus"/>
    <property type="evidence" value="ECO:0007669"/>
    <property type="project" value="TreeGrafter"/>
</dbReference>
<evidence type="ECO:0000313" key="2">
    <source>
        <dbReference type="EMBL" id="KAF7987705.1"/>
    </source>
</evidence>
<dbReference type="PANTHER" id="PTHR32226">
    <property type="entry name" value="TELO2-INTERACTING PROTEIN 2"/>
    <property type="match status" value="1"/>
</dbReference>
<proteinExistence type="inferred from homology"/>
<dbReference type="Pfam" id="PF10521">
    <property type="entry name" value="Tti2"/>
    <property type="match status" value="1"/>
</dbReference>
<dbReference type="AlphaFoldDB" id="A0A834XJ30"/>
<dbReference type="OrthoDB" id="6417021at2759"/>
<dbReference type="InterPro" id="IPR018870">
    <property type="entry name" value="Tti2"/>
</dbReference>
<dbReference type="PANTHER" id="PTHR32226:SF2">
    <property type="entry name" value="TELO2-INTERACTING PROTEIN 2"/>
    <property type="match status" value="1"/>
</dbReference>
<organism evidence="2 3">
    <name type="scientific">Aphidius gifuensis</name>
    <name type="common">Parasitoid wasp</name>
    <dbReference type="NCBI Taxonomy" id="684658"/>
    <lineage>
        <taxon>Eukaryota</taxon>
        <taxon>Metazoa</taxon>
        <taxon>Ecdysozoa</taxon>
        <taxon>Arthropoda</taxon>
        <taxon>Hexapoda</taxon>
        <taxon>Insecta</taxon>
        <taxon>Pterygota</taxon>
        <taxon>Neoptera</taxon>
        <taxon>Endopterygota</taxon>
        <taxon>Hymenoptera</taxon>
        <taxon>Apocrita</taxon>
        <taxon>Ichneumonoidea</taxon>
        <taxon>Braconidae</taxon>
        <taxon>Aphidiinae</taxon>
        <taxon>Aphidius</taxon>
    </lineage>
</organism>
<comment type="caution">
    <text evidence="2">The sequence shown here is derived from an EMBL/GenBank/DDBJ whole genome shotgun (WGS) entry which is preliminary data.</text>
</comment>
<dbReference type="Gene3D" id="1.25.10.10">
    <property type="entry name" value="Leucine-rich Repeat Variant"/>
    <property type="match status" value="1"/>
</dbReference>
<comment type="similarity">
    <text evidence="1">Belongs to the TTI2 family.</text>
</comment>
<gene>
    <name evidence="2" type="ORF">HCN44_003568</name>
</gene>
<evidence type="ECO:0000256" key="1">
    <source>
        <dbReference type="ARBA" id="ARBA00034736"/>
    </source>
</evidence>
<dbReference type="EMBL" id="JACMRX010000006">
    <property type="protein sequence ID" value="KAF7987705.1"/>
    <property type="molecule type" value="Genomic_DNA"/>
</dbReference>
<accession>A0A834XJ30</accession>
<sequence>MANIDDLSHELEKIGISSCSETADSWRKCSDLINKTHVPQQLTGHDRPCEEKDFQNYHTTLINNLQQIQNIIQQESQMPIKKIGLDLILVIGEQSEKNPWTTDESLKISQLLLSDIYKLFGADNVSQILCYDDNMTTVLTMLRQKLLKDNWKTYPAAVTCYKWILNQTEIPQLSKYLSDILPTALIIFDDYIPENRLIGLECIYRIIQHSTMQKEFIENGYADVIYDAVERLAHHRDSRYTIPLYACITQILANIDQRESSTNHFEWTRRDDVISTLLDNMELEQDLELRHAYMLCLPQLLTNLGCAKWCERLTRVLSEYCSHHTDLRTLKATLLAAETVLSTFQLRIPAHCTTLYSAFLKLHFDLTETPIFDNDIINSLERCIQTLYKLTPNIGSVIIRDDRMKNIINNSVQFSCTGDIKYCN</sequence>
<reference evidence="2 3" key="1">
    <citation type="submission" date="2020-08" db="EMBL/GenBank/DDBJ databases">
        <title>Aphidius gifuensis genome sequencing and assembly.</title>
        <authorList>
            <person name="Du Z."/>
        </authorList>
    </citation>
    <scope>NUCLEOTIDE SEQUENCE [LARGE SCALE GENOMIC DNA]</scope>
    <source>
        <strain evidence="2">YNYX2018</strain>
        <tissue evidence="2">Adults</tissue>
    </source>
</reference>
<dbReference type="SUPFAM" id="SSF48371">
    <property type="entry name" value="ARM repeat"/>
    <property type="match status" value="1"/>
</dbReference>
<evidence type="ECO:0000313" key="3">
    <source>
        <dbReference type="Proteomes" id="UP000639338"/>
    </source>
</evidence>
<dbReference type="GO" id="GO:0005829">
    <property type="term" value="C:cytosol"/>
    <property type="evidence" value="ECO:0007669"/>
    <property type="project" value="TreeGrafter"/>
</dbReference>
<keyword evidence="3" id="KW-1185">Reference proteome</keyword>
<name>A0A834XJ30_APHGI</name>
<dbReference type="GO" id="GO:0110078">
    <property type="term" value="C:TTT Hsp90 cochaperone complex"/>
    <property type="evidence" value="ECO:0007669"/>
    <property type="project" value="InterPro"/>
</dbReference>
<protein>
    <submittedName>
        <fullName evidence="2">Uncharacterized protein</fullName>
    </submittedName>
</protein>
<dbReference type="InterPro" id="IPR016024">
    <property type="entry name" value="ARM-type_fold"/>
</dbReference>
<dbReference type="Proteomes" id="UP000639338">
    <property type="component" value="Unassembled WGS sequence"/>
</dbReference>
<dbReference type="InterPro" id="IPR011989">
    <property type="entry name" value="ARM-like"/>
</dbReference>